<dbReference type="InterPro" id="IPR033122">
    <property type="entry name" value="LETM1-like_RBD"/>
</dbReference>
<comment type="caution">
    <text evidence="10">The sequence shown here is derived from an EMBL/GenBank/DDBJ whole genome shotgun (WGS) entry which is preliminary data.</text>
</comment>
<evidence type="ECO:0000256" key="2">
    <source>
        <dbReference type="ARBA" id="ARBA00022692"/>
    </source>
</evidence>
<keyword evidence="5 7" id="KW-0496">Mitochondrion</keyword>
<evidence type="ECO:0000256" key="4">
    <source>
        <dbReference type="ARBA" id="ARBA00022989"/>
    </source>
</evidence>
<dbReference type="Proteomes" id="UP001362899">
    <property type="component" value="Unassembled WGS sequence"/>
</dbReference>
<name>A0AAV5RDE6_STABA</name>
<dbReference type="PROSITE" id="PS51758">
    <property type="entry name" value="LETM1_RBD"/>
    <property type="match status" value="1"/>
</dbReference>
<comment type="subcellular location">
    <subcellularLocation>
        <location evidence="1">Mitochondrion inner membrane</location>
        <topology evidence="1">Single-pass membrane protein</topology>
    </subcellularLocation>
</comment>
<feature type="compositionally biased region" description="Polar residues" evidence="8">
    <location>
        <begin position="55"/>
        <end position="64"/>
    </location>
</feature>
<keyword evidence="2" id="KW-0812">Transmembrane</keyword>
<reference evidence="10 11" key="1">
    <citation type="journal article" date="2023" name="Elife">
        <title>Identification of key yeast species and microbe-microbe interactions impacting larval growth of Drosophila in the wild.</title>
        <authorList>
            <person name="Mure A."/>
            <person name="Sugiura Y."/>
            <person name="Maeda R."/>
            <person name="Honda K."/>
            <person name="Sakurai N."/>
            <person name="Takahashi Y."/>
            <person name="Watada M."/>
            <person name="Katoh T."/>
            <person name="Gotoh A."/>
            <person name="Gotoh Y."/>
            <person name="Taniguchi I."/>
            <person name="Nakamura K."/>
            <person name="Hayashi T."/>
            <person name="Katayama T."/>
            <person name="Uemura T."/>
            <person name="Hattori Y."/>
        </authorList>
    </citation>
    <scope>NUCLEOTIDE SEQUENCE [LARGE SCALE GENOMIC DNA]</scope>
    <source>
        <strain evidence="10 11">SB-73</strain>
    </source>
</reference>
<sequence>MQSRILLPQLLPRLGPVRPAASSLVLLCAAHRANSITVQSQIRLFSATRMWQTSQLETEPQTKVPSKDQNEVKKEVQSKVQPNSESTTPSKVPSAPPAVQPASQVKLTIWQKVKKEAKHYWEGTKLLGYEVKVSTKLALKMGSGRELTRREDRQLRRTLQDIARLVPFAMFVLVPFAELLLPLALKIFPNLLPSTYETATARTARSKKLGDTRSRMGEYLRKSVRKEKFAVPEFTSEAQRLVFEGFFAKVRDGEQPSDIEILEVARMFKDDMLLDNLSRPQLAAVANYMGIKGFGTSNILRYQIRHKMRIIRQDDRVILDEGVDSLNAIELQAACQSRGFKTIGISTGRLRDDLSTWLQLRLRDRVPCTLLILSSAYNYGVRDLDSTIDALLAVLSALPPEVYHETELEIQNEKATNAQRLEVLKEQDELIREENKEEQESGHVVQVRDNLNVDDVKENEPHQDPEDVKDTKSVEEKVPESKTK</sequence>
<feature type="region of interest" description="Disordered" evidence="8">
    <location>
        <begin position="55"/>
        <end position="99"/>
    </location>
</feature>
<proteinExistence type="predicted"/>
<feature type="compositionally biased region" description="Polar residues" evidence="8">
    <location>
        <begin position="78"/>
        <end position="88"/>
    </location>
</feature>
<keyword evidence="6" id="KW-0472">Membrane</keyword>
<evidence type="ECO:0000256" key="3">
    <source>
        <dbReference type="ARBA" id="ARBA00022792"/>
    </source>
</evidence>
<dbReference type="AlphaFoldDB" id="A0AAV5RDE6"/>
<dbReference type="GO" id="GO:0043022">
    <property type="term" value="F:ribosome binding"/>
    <property type="evidence" value="ECO:0007669"/>
    <property type="project" value="InterPro"/>
</dbReference>
<feature type="compositionally biased region" description="Basic and acidic residues" evidence="8">
    <location>
        <begin position="454"/>
        <end position="484"/>
    </location>
</feature>
<evidence type="ECO:0000259" key="9">
    <source>
        <dbReference type="PROSITE" id="PS51758"/>
    </source>
</evidence>
<feature type="domain" description="Letm1 RBD" evidence="9">
    <location>
        <begin position="208"/>
        <end position="400"/>
    </location>
</feature>
<evidence type="ECO:0000256" key="7">
    <source>
        <dbReference type="PROSITE-ProRule" id="PRU01094"/>
    </source>
</evidence>
<evidence type="ECO:0000313" key="10">
    <source>
        <dbReference type="EMBL" id="GMM49178.1"/>
    </source>
</evidence>
<feature type="compositionally biased region" description="Basic and acidic residues" evidence="8">
    <location>
        <begin position="65"/>
        <end position="77"/>
    </location>
</feature>
<evidence type="ECO:0000313" key="11">
    <source>
        <dbReference type="Proteomes" id="UP001362899"/>
    </source>
</evidence>
<evidence type="ECO:0000256" key="1">
    <source>
        <dbReference type="ARBA" id="ARBA00004434"/>
    </source>
</evidence>
<dbReference type="GO" id="GO:0005743">
    <property type="term" value="C:mitochondrial inner membrane"/>
    <property type="evidence" value="ECO:0007669"/>
    <property type="project" value="UniProtKB-SubCell"/>
</dbReference>
<dbReference type="PANTHER" id="PTHR14009:SF1">
    <property type="entry name" value="MITOCHONDRIAL PROTON_CALCIUM EXCHANGER PROTEIN"/>
    <property type="match status" value="1"/>
</dbReference>
<dbReference type="InterPro" id="IPR044202">
    <property type="entry name" value="LETM1/MDM38-like"/>
</dbReference>
<dbReference type="GO" id="GO:0030003">
    <property type="term" value="P:intracellular monoatomic cation homeostasis"/>
    <property type="evidence" value="ECO:0007669"/>
    <property type="project" value="TreeGrafter"/>
</dbReference>
<keyword evidence="4" id="KW-1133">Transmembrane helix</keyword>
<accession>A0AAV5RDE6</accession>
<organism evidence="10 11">
    <name type="scientific">Starmerella bacillaris</name>
    <name type="common">Yeast</name>
    <name type="synonym">Candida zemplinina</name>
    <dbReference type="NCBI Taxonomy" id="1247836"/>
    <lineage>
        <taxon>Eukaryota</taxon>
        <taxon>Fungi</taxon>
        <taxon>Dikarya</taxon>
        <taxon>Ascomycota</taxon>
        <taxon>Saccharomycotina</taxon>
        <taxon>Dipodascomycetes</taxon>
        <taxon>Dipodascales</taxon>
        <taxon>Trichomonascaceae</taxon>
        <taxon>Starmerella</taxon>
    </lineage>
</organism>
<dbReference type="PANTHER" id="PTHR14009">
    <property type="entry name" value="LEUCINE ZIPPER-EF-HAND CONTAINING TRANSMEMBRANE PROTEIN"/>
    <property type="match status" value="1"/>
</dbReference>
<evidence type="ECO:0000256" key="6">
    <source>
        <dbReference type="ARBA" id="ARBA00023136"/>
    </source>
</evidence>
<keyword evidence="3" id="KW-0999">Mitochondrion inner membrane</keyword>
<keyword evidence="11" id="KW-1185">Reference proteome</keyword>
<dbReference type="EMBL" id="BTGC01000001">
    <property type="protein sequence ID" value="GMM49178.1"/>
    <property type="molecule type" value="Genomic_DNA"/>
</dbReference>
<gene>
    <name evidence="10" type="ORF">DASB73_001360</name>
</gene>
<dbReference type="Pfam" id="PF07766">
    <property type="entry name" value="LETM1_RBD"/>
    <property type="match status" value="1"/>
</dbReference>
<evidence type="ECO:0000256" key="5">
    <source>
        <dbReference type="ARBA" id="ARBA00023128"/>
    </source>
</evidence>
<protein>
    <submittedName>
        <fullName evidence="10">Ylh47 protein</fullName>
    </submittedName>
</protein>
<feature type="region of interest" description="Disordered" evidence="8">
    <location>
        <begin position="433"/>
        <end position="484"/>
    </location>
</feature>
<evidence type="ECO:0000256" key="8">
    <source>
        <dbReference type="SAM" id="MobiDB-lite"/>
    </source>
</evidence>